<protein>
    <submittedName>
        <fullName evidence="1">Uncharacterized protein</fullName>
    </submittedName>
</protein>
<dbReference type="Proteomes" id="UP000005697">
    <property type="component" value="Unassembled WGS sequence"/>
</dbReference>
<accession>F0F9D7</accession>
<evidence type="ECO:0000313" key="2">
    <source>
        <dbReference type="Proteomes" id="UP000005697"/>
    </source>
</evidence>
<dbReference type="AlphaFoldDB" id="F0F9D7"/>
<keyword evidence="2" id="KW-1185">Reference proteome</keyword>
<dbReference type="HOGENOM" id="CLU_3139189_0_0_10"/>
<sequence length="49" mass="5863">MKLCNGFSKPYLSFQRIKMKRSLYQVMMTEQAVVGLAMFLLNEPLRFFR</sequence>
<comment type="caution">
    <text evidence="1">The sequence shown here is derived from an EMBL/GenBank/DDBJ whole genome shotgun (WGS) entry which is preliminary data.</text>
</comment>
<gene>
    <name evidence="1" type="ORF">HMPREF9141_2204</name>
</gene>
<proteinExistence type="predicted"/>
<name>F0F9D7_9BACT</name>
<organism evidence="1 2">
    <name type="scientific">Prevotella multiformis DSM 16608</name>
    <dbReference type="NCBI Taxonomy" id="888743"/>
    <lineage>
        <taxon>Bacteria</taxon>
        <taxon>Pseudomonadati</taxon>
        <taxon>Bacteroidota</taxon>
        <taxon>Bacteroidia</taxon>
        <taxon>Bacteroidales</taxon>
        <taxon>Prevotellaceae</taxon>
        <taxon>Prevotella</taxon>
    </lineage>
</organism>
<dbReference type="EMBL" id="AEWX01000029">
    <property type="protein sequence ID" value="EGC19311.1"/>
    <property type="molecule type" value="Genomic_DNA"/>
</dbReference>
<evidence type="ECO:0000313" key="1">
    <source>
        <dbReference type="EMBL" id="EGC19311.1"/>
    </source>
</evidence>
<reference evidence="1 2" key="1">
    <citation type="submission" date="2011-01" db="EMBL/GenBank/DDBJ databases">
        <authorList>
            <person name="Muzny D."/>
            <person name="Qin X."/>
            <person name="Deng J."/>
            <person name="Jiang H."/>
            <person name="Liu Y."/>
            <person name="Qu J."/>
            <person name="Song X.-Z."/>
            <person name="Zhang L."/>
            <person name="Thornton R."/>
            <person name="Coyle M."/>
            <person name="Francisco L."/>
            <person name="Jackson L."/>
            <person name="Javaid M."/>
            <person name="Korchina V."/>
            <person name="Kovar C."/>
            <person name="Mata R."/>
            <person name="Mathew T."/>
            <person name="Ngo R."/>
            <person name="Nguyen L."/>
            <person name="Nguyen N."/>
            <person name="Okwuonu G."/>
            <person name="Ongeri F."/>
            <person name="Pham C."/>
            <person name="Simmons D."/>
            <person name="Wilczek-Boney K."/>
            <person name="Hale W."/>
            <person name="Jakkamsetti A."/>
            <person name="Pham P."/>
            <person name="Ruth R."/>
            <person name="San Lucas F."/>
            <person name="Warren J."/>
            <person name="Zhang J."/>
            <person name="Zhao Z."/>
            <person name="Zhou C."/>
            <person name="Zhu D."/>
            <person name="Lee S."/>
            <person name="Bess C."/>
            <person name="Blankenburg K."/>
            <person name="Forbes L."/>
            <person name="Fu Q."/>
            <person name="Gubbala S."/>
            <person name="Hirani K."/>
            <person name="Jayaseelan J.C."/>
            <person name="Lara F."/>
            <person name="Munidasa M."/>
            <person name="Palculict T."/>
            <person name="Patil S."/>
            <person name="Pu L.-L."/>
            <person name="Saada N."/>
            <person name="Tang L."/>
            <person name="Weissenberger G."/>
            <person name="Zhu Y."/>
            <person name="Hemphill L."/>
            <person name="Shang Y."/>
            <person name="Youmans B."/>
            <person name="Ayvaz T."/>
            <person name="Ross M."/>
            <person name="Santibanez J."/>
            <person name="Aqrawi P."/>
            <person name="Gross S."/>
            <person name="Joshi V."/>
            <person name="Fowler G."/>
            <person name="Nazareth L."/>
            <person name="Reid J."/>
            <person name="Worley K."/>
            <person name="Petrosino J."/>
            <person name="Highlander S."/>
            <person name="Gibbs R."/>
        </authorList>
    </citation>
    <scope>NUCLEOTIDE SEQUENCE [LARGE SCALE GENOMIC DNA]</scope>
    <source>
        <strain evidence="1 2">DSM 16608</strain>
    </source>
</reference>